<dbReference type="Proteomes" id="UP000007478">
    <property type="component" value="Chromosome"/>
</dbReference>
<gene>
    <name evidence="1" type="ordered locus">TERMP_00233</name>
</gene>
<dbReference type="eggNOG" id="arCOG05717">
    <property type="taxonomic scope" value="Archaea"/>
</dbReference>
<evidence type="ECO:0000313" key="1">
    <source>
        <dbReference type="EMBL" id="ADT83210.1"/>
    </source>
</evidence>
<accession>F0LI56</accession>
<protein>
    <submittedName>
        <fullName evidence="1">Uncharacterized protein</fullName>
    </submittedName>
</protein>
<dbReference type="PATRIC" id="fig|391623.17.peg.233"/>
<sequence length="77" mass="9332">MWEEGDMEGLEKKIEKALFEARPYVEYYDRLKETVNKLKDKISDEEGFRKLVEKEISKAQEPFKTDLRIFLQKFEIL</sequence>
<organism evidence="1 2">
    <name type="scientific">Thermococcus barophilus (strain DSM 11836 / MP)</name>
    <dbReference type="NCBI Taxonomy" id="391623"/>
    <lineage>
        <taxon>Archaea</taxon>
        <taxon>Methanobacteriati</taxon>
        <taxon>Methanobacteriota</taxon>
        <taxon>Thermococci</taxon>
        <taxon>Thermococcales</taxon>
        <taxon>Thermococcaceae</taxon>
        <taxon>Thermococcus</taxon>
    </lineage>
</organism>
<name>F0LI56_THEBM</name>
<keyword evidence="2" id="KW-1185">Reference proteome</keyword>
<evidence type="ECO:0000313" key="2">
    <source>
        <dbReference type="Proteomes" id="UP000007478"/>
    </source>
</evidence>
<dbReference type="AlphaFoldDB" id="F0LI56"/>
<proteinExistence type="predicted"/>
<dbReference type="EMBL" id="CP002372">
    <property type="protein sequence ID" value="ADT83210.1"/>
    <property type="molecule type" value="Genomic_DNA"/>
</dbReference>
<dbReference type="KEGG" id="tba:TERMP_00233"/>
<reference evidence="1 2" key="1">
    <citation type="journal article" date="2011" name="J. Bacteriol.">
        <title>Complete genome sequence of the hyperthermophilic, piezophilic, heterotrophic, and carboxydotrophic archaeon Thermococcus barophilus MP.</title>
        <authorList>
            <person name="Vannier P."/>
            <person name="Marteinsson V.T."/>
            <person name="Fridjonsson O.H."/>
            <person name="Oger P."/>
            <person name="Jebbar M."/>
        </authorList>
    </citation>
    <scope>NUCLEOTIDE SEQUENCE [LARGE SCALE GENOMIC DNA]</scope>
    <source>
        <strain evidence="2">DSM 11836 / MP</strain>
    </source>
</reference>
<dbReference type="HOGENOM" id="CLU_2730609_0_0_2"/>